<dbReference type="InterPro" id="IPR011009">
    <property type="entry name" value="Kinase-like_dom_sf"/>
</dbReference>
<keyword evidence="7 8" id="KW-0067">ATP-binding</keyword>
<dbReference type="CDD" id="cd14014">
    <property type="entry name" value="STKc_PknB_like"/>
    <property type="match status" value="1"/>
</dbReference>
<dbReference type="InterPro" id="IPR017441">
    <property type="entry name" value="Protein_kinase_ATP_BS"/>
</dbReference>
<evidence type="ECO:0000256" key="2">
    <source>
        <dbReference type="ARBA" id="ARBA00012513"/>
    </source>
</evidence>
<dbReference type="PROSITE" id="PS51826">
    <property type="entry name" value="PSBD"/>
    <property type="match status" value="1"/>
</dbReference>
<dbReference type="Pfam" id="PF00069">
    <property type="entry name" value="Pkinase"/>
    <property type="match status" value="1"/>
</dbReference>
<gene>
    <name evidence="11" type="ORF">OG626_16645</name>
</gene>
<dbReference type="GO" id="GO:0016746">
    <property type="term" value="F:acyltransferase activity"/>
    <property type="evidence" value="ECO:0007669"/>
    <property type="project" value="InterPro"/>
</dbReference>
<dbReference type="EMBL" id="CP109535">
    <property type="protein sequence ID" value="WTY96429.1"/>
    <property type="molecule type" value="Genomic_DNA"/>
</dbReference>
<evidence type="ECO:0000259" key="10">
    <source>
        <dbReference type="PROSITE" id="PS51826"/>
    </source>
</evidence>
<keyword evidence="6 11" id="KW-0418">Kinase</keyword>
<evidence type="ECO:0000256" key="4">
    <source>
        <dbReference type="ARBA" id="ARBA00022679"/>
    </source>
</evidence>
<dbReference type="EC" id="2.7.11.1" evidence="2"/>
<dbReference type="SMART" id="SM00220">
    <property type="entry name" value="S_TKc"/>
    <property type="match status" value="1"/>
</dbReference>
<dbReference type="Gene3D" id="1.10.510.10">
    <property type="entry name" value="Transferase(Phosphotransferase) domain 1"/>
    <property type="match status" value="1"/>
</dbReference>
<reference evidence="11" key="1">
    <citation type="submission" date="2022-10" db="EMBL/GenBank/DDBJ databases">
        <title>The complete genomes of actinobacterial strains from the NBC collection.</title>
        <authorList>
            <person name="Joergensen T.S."/>
            <person name="Alvarez Arevalo M."/>
            <person name="Sterndorff E.B."/>
            <person name="Faurdal D."/>
            <person name="Vuksanovic O."/>
            <person name="Mourched A.-S."/>
            <person name="Charusanti P."/>
            <person name="Shaw S."/>
            <person name="Blin K."/>
            <person name="Weber T."/>
        </authorList>
    </citation>
    <scope>NUCLEOTIDE SEQUENCE</scope>
    <source>
        <strain evidence="11">NBC_01401</strain>
    </source>
</reference>
<dbReference type="AlphaFoldDB" id="A0AAU3GVJ3"/>
<proteinExistence type="inferred from homology"/>
<feature type="domain" description="Protein kinase" evidence="9">
    <location>
        <begin position="18"/>
        <end position="279"/>
    </location>
</feature>
<dbReference type="Pfam" id="PF02817">
    <property type="entry name" value="E3_binding"/>
    <property type="match status" value="1"/>
</dbReference>
<dbReference type="Gene3D" id="3.30.200.20">
    <property type="entry name" value="Phosphorylase Kinase, domain 1"/>
    <property type="match status" value="1"/>
</dbReference>
<evidence type="ECO:0000256" key="7">
    <source>
        <dbReference type="ARBA" id="ARBA00022840"/>
    </source>
</evidence>
<sequence>MVQAEQGEQAGRVIGGRYRIESLLGSGGFGRVWRAHDEMLKVDVAVKEVELPSGQPAAEREMQLRRAEREARHAAALRDHPHIVAVHDVIIDGGRPWTVMQLVDGGSLADRLRNSPLTVPAAAQVAAALLDALRAAHGAGIVHRDVKPGNVMMAATGEILLADFGIAVRRDDTALTSGGFIGSLPYTAPERLRGVSDLPASDLFSLGVTLYESVEGVSPFRRDTDVATLDAVQSGQVPPPRRAGVLAPLITALMDMDPQRRPTEFGTATTPNRPPAAYVTPLVKQLAETLGVDLATVRGSGLGGRIRAQDVRAATRPEQP</sequence>
<feature type="domain" description="Peripheral subunit-binding (PSBD)" evidence="10">
    <location>
        <begin position="278"/>
        <end position="315"/>
    </location>
</feature>
<dbReference type="InterPro" id="IPR008271">
    <property type="entry name" value="Ser/Thr_kinase_AS"/>
</dbReference>
<feature type="binding site" evidence="8">
    <location>
        <position position="47"/>
    </location>
    <ligand>
        <name>ATP</name>
        <dbReference type="ChEBI" id="CHEBI:30616"/>
    </ligand>
</feature>
<comment type="similarity">
    <text evidence="1">Belongs to the 2-oxoacid dehydrogenase family.</text>
</comment>
<evidence type="ECO:0000256" key="3">
    <source>
        <dbReference type="ARBA" id="ARBA00022527"/>
    </source>
</evidence>
<evidence type="ECO:0000256" key="8">
    <source>
        <dbReference type="PROSITE-ProRule" id="PRU10141"/>
    </source>
</evidence>
<evidence type="ECO:0000259" key="9">
    <source>
        <dbReference type="PROSITE" id="PS50011"/>
    </source>
</evidence>
<name>A0AAU3GVJ3_9ACTN</name>
<keyword evidence="5 8" id="KW-0547">Nucleotide-binding</keyword>
<evidence type="ECO:0000256" key="5">
    <source>
        <dbReference type="ARBA" id="ARBA00022741"/>
    </source>
</evidence>
<dbReference type="PANTHER" id="PTHR43289:SF6">
    <property type="entry name" value="SERINE_THREONINE-PROTEIN KINASE NEKL-3"/>
    <property type="match status" value="1"/>
</dbReference>
<dbReference type="SUPFAM" id="SSF56112">
    <property type="entry name" value="Protein kinase-like (PK-like)"/>
    <property type="match status" value="1"/>
</dbReference>
<dbReference type="InterPro" id="IPR036625">
    <property type="entry name" value="E3-bd_dom_sf"/>
</dbReference>
<dbReference type="PROSITE" id="PS50011">
    <property type="entry name" value="PROTEIN_KINASE_DOM"/>
    <property type="match status" value="1"/>
</dbReference>
<organism evidence="11">
    <name type="scientific">Streptomyces sp. NBC_01401</name>
    <dbReference type="NCBI Taxonomy" id="2903854"/>
    <lineage>
        <taxon>Bacteria</taxon>
        <taxon>Bacillati</taxon>
        <taxon>Actinomycetota</taxon>
        <taxon>Actinomycetes</taxon>
        <taxon>Kitasatosporales</taxon>
        <taxon>Streptomycetaceae</taxon>
        <taxon>Streptomyces</taxon>
    </lineage>
</organism>
<dbReference type="PANTHER" id="PTHR43289">
    <property type="entry name" value="MITOGEN-ACTIVATED PROTEIN KINASE KINASE KINASE 20-RELATED"/>
    <property type="match status" value="1"/>
</dbReference>
<keyword evidence="4" id="KW-0808">Transferase</keyword>
<dbReference type="InterPro" id="IPR004167">
    <property type="entry name" value="PSBD"/>
</dbReference>
<dbReference type="InterPro" id="IPR000719">
    <property type="entry name" value="Prot_kinase_dom"/>
</dbReference>
<dbReference type="Gene3D" id="4.10.320.10">
    <property type="entry name" value="E3-binding domain"/>
    <property type="match status" value="1"/>
</dbReference>
<dbReference type="PROSITE" id="PS00108">
    <property type="entry name" value="PROTEIN_KINASE_ST"/>
    <property type="match status" value="1"/>
</dbReference>
<protein>
    <recommendedName>
        <fullName evidence="2">non-specific serine/threonine protein kinase</fullName>
        <ecNumber evidence="2">2.7.11.1</ecNumber>
    </recommendedName>
</protein>
<accession>A0AAU3GVJ3</accession>
<evidence type="ECO:0000256" key="1">
    <source>
        <dbReference type="ARBA" id="ARBA00007317"/>
    </source>
</evidence>
<keyword evidence="3" id="KW-0723">Serine/threonine-protein kinase</keyword>
<dbReference type="SUPFAM" id="SSF47005">
    <property type="entry name" value="Peripheral subunit-binding domain of 2-oxo acid dehydrogenase complex"/>
    <property type="match status" value="1"/>
</dbReference>
<evidence type="ECO:0000313" key="11">
    <source>
        <dbReference type="EMBL" id="WTY96429.1"/>
    </source>
</evidence>
<dbReference type="PROSITE" id="PS00107">
    <property type="entry name" value="PROTEIN_KINASE_ATP"/>
    <property type="match status" value="1"/>
</dbReference>
<dbReference type="GO" id="GO:0004674">
    <property type="term" value="F:protein serine/threonine kinase activity"/>
    <property type="evidence" value="ECO:0007669"/>
    <property type="project" value="UniProtKB-KW"/>
</dbReference>
<evidence type="ECO:0000256" key="6">
    <source>
        <dbReference type="ARBA" id="ARBA00022777"/>
    </source>
</evidence>
<dbReference type="GO" id="GO:0005524">
    <property type="term" value="F:ATP binding"/>
    <property type="evidence" value="ECO:0007669"/>
    <property type="project" value="UniProtKB-UniRule"/>
</dbReference>